<dbReference type="SUPFAM" id="SSF52096">
    <property type="entry name" value="ClpP/crotonase"/>
    <property type="match status" value="1"/>
</dbReference>
<dbReference type="InterPro" id="IPR001753">
    <property type="entry name" value="Enoyl-CoA_hydra/iso"/>
</dbReference>
<feature type="region of interest" description="Disordered" evidence="2">
    <location>
        <begin position="89"/>
        <end position="112"/>
    </location>
</feature>
<dbReference type="PANTHER" id="PTHR11941">
    <property type="entry name" value="ENOYL-COA HYDRATASE-RELATED"/>
    <property type="match status" value="1"/>
</dbReference>
<reference evidence="3" key="1">
    <citation type="submission" date="2020-11" db="EMBL/GenBank/DDBJ databases">
        <authorList>
            <person name="Tran Van P."/>
        </authorList>
    </citation>
    <scope>NUCLEOTIDE SEQUENCE</scope>
</reference>
<evidence type="ECO:0000256" key="2">
    <source>
        <dbReference type="SAM" id="MobiDB-lite"/>
    </source>
</evidence>
<dbReference type="GO" id="GO:0016829">
    <property type="term" value="F:lyase activity"/>
    <property type="evidence" value="ECO:0007669"/>
    <property type="project" value="UniProtKB-KW"/>
</dbReference>
<evidence type="ECO:0008006" key="4">
    <source>
        <dbReference type="Google" id="ProtNLM"/>
    </source>
</evidence>
<evidence type="ECO:0000313" key="3">
    <source>
        <dbReference type="EMBL" id="CAD7460084.1"/>
    </source>
</evidence>
<accession>A0A7R9NXQ4</accession>
<organism evidence="3">
    <name type="scientific">Timema tahoe</name>
    <dbReference type="NCBI Taxonomy" id="61484"/>
    <lineage>
        <taxon>Eukaryota</taxon>
        <taxon>Metazoa</taxon>
        <taxon>Ecdysozoa</taxon>
        <taxon>Arthropoda</taxon>
        <taxon>Hexapoda</taxon>
        <taxon>Insecta</taxon>
        <taxon>Pterygota</taxon>
        <taxon>Neoptera</taxon>
        <taxon>Polyneoptera</taxon>
        <taxon>Phasmatodea</taxon>
        <taxon>Timematodea</taxon>
        <taxon>Timematoidea</taxon>
        <taxon>Timematidae</taxon>
        <taxon>Timema</taxon>
    </lineage>
</organism>
<evidence type="ECO:0000256" key="1">
    <source>
        <dbReference type="ARBA" id="ARBA00023239"/>
    </source>
</evidence>
<proteinExistence type="predicted"/>
<dbReference type="InterPro" id="IPR029045">
    <property type="entry name" value="ClpP/crotonase-like_dom_sf"/>
</dbReference>
<dbReference type="CDD" id="cd06558">
    <property type="entry name" value="crotonase-like"/>
    <property type="match status" value="1"/>
</dbReference>
<gene>
    <name evidence="3" type="ORF">TTEB3V08_LOCUS8026</name>
</gene>
<dbReference type="GO" id="GO:0005829">
    <property type="term" value="C:cytosol"/>
    <property type="evidence" value="ECO:0007669"/>
    <property type="project" value="TreeGrafter"/>
</dbReference>
<dbReference type="Gene3D" id="3.90.226.10">
    <property type="entry name" value="2-enoyl-CoA Hydratase, Chain A, domain 1"/>
    <property type="match status" value="1"/>
</dbReference>
<dbReference type="Pfam" id="PF00378">
    <property type="entry name" value="ECH_1"/>
    <property type="match status" value="1"/>
</dbReference>
<keyword evidence="1" id="KW-0456">Lyase</keyword>
<dbReference type="PANTHER" id="PTHR11941:SF27">
    <property type="entry name" value="ETHYLMALONYL-COA DECARBOXYLASE"/>
    <property type="match status" value="1"/>
</dbReference>
<dbReference type="GO" id="GO:0006635">
    <property type="term" value="P:fatty acid beta-oxidation"/>
    <property type="evidence" value="ECO:0007669"/>
    <property type="project" value="TreeGrafter"/>
</dbReference>
<sequence length="330" mass="35387">MQRLPGHLTASMLGLLKYLYTQNQVMSATPLRVSSCLNSCSTFPESSMAEIRHSLQQYKGGSIDLTLDDDTSIATLCLNHPEKKNAISETQEVEGGSGLMGKEKTRGSVSGKMTVENGGKGVLLYGSNGMFCSGGDLDMVRQISNPDDGYRMASFMQHLLDRLQKLPIISLALIEGSGALGGGAELAISCDYRLLTSSAAGIGFVHARMGIAPAWGGGIRLVHTVGPHQALDLLLTARVVPPQEAVKIGLVSSIIDSEDSLGQATKWLSEKTKFDTTVVRAIKEIVSNARDDSNCDLLSEERKIFAPLWGGPANKAALLKNIRHIENSKM</sequence>
<dbReference type="EMBL" id="OE003382">
    <property type="protein sequence ID" value="CAD7460084.1"/>
    <property type="molecule type" value="Genomic_DNA"/>
</dbReference>
<dbReference type="AlphaFoldDB" id="A0A7R9NXQ4"/>
<name>A0A7R9NXQ4_9NEOP</name>
<protein>
    <recommendedName>
        <fullName evidence="4">Ethylmalonyl-CoA decarboxylase</fullName>
    </recommendedName>
</protein>